<dbReference type="PANTHER" id="PTHR34202:SF1">
    <property type="entry name" value="UPF0548 PROTEIN"/>
    <property type="match status" value="1"/>
</dbReference>
<keyword evidence="3" id="KW-1185">Reference proteome</keyword>
<evidence type="ECO:0000313" key="3">
    <source>
        <dbReference type="Proteomes" id="UP000008635"/>
    </source>
</evidence>
<dbReference type="HOGENOM" id="CLU_080841_0_1_0"/>
<dbReference type="eggNOG" id="COG4762">
    <property type="taxonomic scope" value="Bacteria"/>
</dbReference>
<dbReference type="PANTHER" id="PTHR34202">
    <property type="entry name" value="UPF0548 PROTEIN"/>
    <property type="match status" value="1"/>
</dbReference>
<dbReference type="InterPro" id="IPR018960">
    <property type="entry name" value="DUF1990"/>
</dbReference>
<dbReference type="STRING" id="709986.Deima_0582"/>
<dbReference type="Proteomes" id="UP000008635">
    <property type="component" value="Chromosome"/>
</dbReference>
<dbReference type="AlphaFoldDB" id="E8U5A2"/>
<dbReference type="Pfam" id="PF09348">
    <property type="entry name" value="DUF1990"/>
    <property type="match status" value="1"/>
</dbReference>
<feature type="domain" description="DUF1990" evidence="1">
    <location>
        <begin position="25"/>
        <end position="181"/>
    </location>
</feature>
<accession>E8U5A2</accession>
<proteinExistence type="predicted"/>
<evidence type="ECO:0000313" key="2">
    <source>
        <dbReference type="EMBL" id="ADV66241.1"/>
    </source>
</evidence>
<organism evidence="2 3">
    <name type="scientific">Deinococcus maricopensis (strain DSM 21211 / LMG 22137 / NRRL B-23946 / LB-34)</name>
    <dbReference type="NCBI Taxonomy" id="709986"/>
    <lineage>
        <taxon>Bacteria</taxon>
        <taxon>Thermotogati</taxon>
        <taxon>Deinococcota</taxon>
        <taxon>Deinococci</taxon>
        <taxon>Deinococcales</taxon>
        <taxon>Deinococcaceae</taxon>
        <taxon>Deinococcus</taxon>
    </lineage>
</organism>
<dbReference type="PIRSF" id="PIRSF010260">
    <property type="entry name" value="UCP010260"/>
    <property type="match status" value="1"/>
</dbReference>
<dbReference type="KEGG" id="dmr:Deima_0582"/>
<dbReference type="OrthoDB" id="120660at2"/>
<reference evidence="2 3" key="1">
    <citation type="journal article" date="2011" name="Stand. Genomic Sci.">
        <title>Complete genome sequence of Deinococcus maricopensis type strain (LB-34).</title>
        <authorList>
            <person name="Pukall R."/>
            <person name="Zeytun A."/>
            <person name="Lucas S."/>
            <person name="Lapidus A."/>
            <person name="Hammon N."/>
            <person name="Deshpande S."/>
            <person name="Nolan M."/>
            <person name="Cheng J.F."/>
            <person name="Pitluck S."/>
            <person name="Liolios K."/>
            <person name="Pagani I."/>
            <person name="Mikhailova N."/>
            <person name="Ivanova N."/>
            <person name="Mavromatis K."/>
            <person name="Pati A."/>
            <person name="Tapia R."/>
            <person name="Han C."/>
            <person name="Goodwin L."/>
            <person name="Chen A."/>
            <person name="Palaniappan K."/>
            <person name="Land M."/>
            <person name="Hauser L."/>
            <person name="Chang Y.J."/>
            <person name="Jeffries C.D."/>
            <person name="Brambilla E.M."/>
            <person name="Rohde M."/>
            <person name="Goker M."/>
            <person name="Detter J.C."/>
            <person name="Woyke T."/>
            <person name="Bristow J."/>
            <person name="Eisen J.A."/>
            <person name="Markowitz V."/>
            <person name="Hugenholtz P."/>
            <person name="Kyrpides N.C."/>
            <person name="Klenk H.P."/>
        </authorList>
    </citation>
    <scope>NUCLEOTIDE SEQUENCE [LARGE SCALE GENOMIC DNA]</scope>
    <source>
        <strain evidence="3">DSM 21211 / LMG 22137 / NRRL B-23946 / LB-34</strain>
    </source>
</reference>
<protein>
    <recommendedName>
        <fullName evidence="1">DUF1990 domain-containing protein</fullName>
    </recommendedName>
</protein>
<dbReference type="EMBL" id="CP002454">
    <property type="protein sequence ID" value="ADV66241.1"/>
    <property type="molecule type" value="Genomic_DNA"/>
</dbReference>
<sequence length="189" mass="20245" precursor="true">MFSLRRPTAARVAAFRARAEAAGWSYAPVGGTRAGGPVRGYFLDRREVVLGHGEAVFARARRALRGWAPFAGGWPALCGTPAPVAPGVTVVLRVRTLGVYSLVANRVVYVVDEPRRFGFAYGALHGHVAAGEELFSVTHGADDAVRFSLLAFSRPQATLAYLGAPVMRAVQRRVGRAYARAMLNAVRAP</sequence>
<dbReference type="RefSeq" id="WP_013555746.1">
    <property type="nucleotide sequence ID" value="NC_014958.1"/>
</dbReference>
<name>E8U5A2_DEIML</name>
<evidence type="ECO:0000259" key="1">
    <source>
        <dbReference type="Pfam" id="PF09348"/>
    </source>
</evidence>
<dbReference type="InterPro" id="IPR014457">
    <property type="entry name" value="UCP010260"/>
</dbReference>
<gene>
    <name evidence="2" type="ordered locus">Deima_0582</name>
</gene>
<reference evidence="3" key="2">
    <citation type="submission" date="2011-01" db="EMBL/GenBank/DDBJ databases">
        <title>The complete genome of Deinococcus maricopensis DSM 21211.</title>
        <authorList>
            <consortium name="US DOE Joint Genome Institute (JGI-PGF)"/>
            <person name="Lucas S."/>
            <person name="Copeland A."/>
            <person name="Lapidus A."/>
            <person name="Goodwin L."/>
            <person name="Pitluck S."/>
            <person name="Kyrpides N."/>
            <person name="Mavromatis K."/>
            <person name="Pagani I."/>
            <person name="Ivanova N."/>
            <person name="Ovchinnikova G."/>
            <person name="Zeytun A."/>
            <person name="Detter J.C."/>
            <person name="Han C."/>
            <person name="Land M."/>
            <person name="Hauser L."/>
            <person name="Markowitz V."/>
            <person name="Cheng J.-F."/>
            <person name="Hugenholtz P."/>
            <person name="Woyke T."/>
            <person name="Wu D."/>
            <person name="Pukall R."/>
            <person name="Gehrich-Schroeter G."/>
            <person name="Brambilla E."/>
            <person name="Klenk H.-P."/>
            <person name="Eisen J.A."/>
        </authorList>
    </citation>
    <scope>NUCLEOTIDE SEQUENCE [LARGE SCALE GENOMIC DNA]</scope>
    <source>
        <strain evidence="3">DSM 21211 / LMG 22137 / NRRL B-23946 / LB-34</strain>
    </source>
</reference>